<protein>
    <submittedName>
        <fullName evidence="4">AMP-binding protein</fullName>
    </submittedName>
</protein>
<organism evidence="4 5">
    <name type="scientific">Roseibium salinum</name>
    <dbReference type="NCBI Taxonomy" id="1604349"/>
    <lineage>
        <taxon>Bacteria</taxon>
        <taxon>Pseudomonadati</taxon>
        <taxon>Pseudomonadota</taxon>
        <taxon>Alphaproteobacteria</taxon>
        <taxon>Hyphomicrobiales</taxon>
        <taxon>Stappiaceae</taxon>
        <taxon>Roseibium</taxon>
    </lineage>
</organism>
<reference evidence="4 5" key="1">
    <citation type="journal article" date="2016" name="Int. J. Syst. Evol. Microbiol.">
        <title>Labrenzia salina sp. nov., isolated from the rhizosphere of the halophyte Arthrocnemum macrostachyum.</title>
        <authorList>
            <person name="Camacho M."/>
            <person name="Redondo-Gomez S."/>
            <person name="Rodriguez-Llorente I."/>
            <person name="Rohde M."/>
            <person name="Sproer C."/>
            <person name="Schumann P."/>
            <person name="Klenk H.P."/>
            <person name="Montero-Calasanz M.D.C."/>
        </authorList>
    </citation>
    <scope>NUCLEOTIDE SEQUENCE [LARGE SCALE GENOMIC DNA]</scope>
    <source>
        <strain evidence="4 5">DSM 29163</strain>
    </source>
</reference>
<keyword evidence="1" id="KW-0547">Nucleotide-binding</keyword>
<keyword evidence="5" id="KW-1185">Reference proteome</keyword>
<evidence type="ECO:0000259" key="3">
    <source>
        <dbReference type="Pfam" id="PF00501"/>
    </source>
</evidence>
<sequence length="339" mass="37199">MMLSNGGSLYIDDGKPVKGLFDRTLENLAMKTGTIAFNVPLGFGMLLGALEKDEDLRRRFFEGLDLIFYAGASLPQDVWAGFERMAMEVKGEIPLMTSSWGLTETAPSAMMQQEPAPRSGIVGVPVNGVTVKLVPDADMRCEVRVKGPNIMPGYFNDPEKTAAAFDEEGFFITGDAMLFLDATDPNKGMRFDGRISEDFKLQSGTWVRAAQLKLDMLSRLAPLAADLVITGADRKQIGVMIFPNREELSRAGFELREEGGACTCTLLQGEIHRRLSERAREISGSSARVARAMVLAEPPSMPEGEMTAKGNLNIRKVLARRAELLERLYDDNDPAVVTI</sequence>
<dbReference type="Gene3D" id="3.40.50.12780">
    <property type="entry name" value="N-terminal domain of ligase-like"/>
    <property type="match status" value="1"/>
</dbReference>
<dbReference type="Proteomes" id="UP001300261">
    <property type="component" value="Unassembled WGS sequence"/>
</dbReference>
<evidence type="ECO:0000313" key="4">
    <source>
        <dbReference type="EMBL" id="MCX2725593.1"/>
    </source>
</evidence>
<name>A0ABT3R8Z8_9HYPH</name>
<evidence type="ECO:0000256" key="2">
    <source>
        <dbReference type="ARBA" id="ARBA00022840"/>
    </source>
</evidence>
<keyword evidence="2" id="KW-0067">ATP-binding</keyword>
<accession>A0ABT3R8Z8</accession>
<dbReference type="EMBL" id="JAPEVI010000003">
    <property type="protein sequence ID" value="MCX2725593.1"/>
    <property type="molecule type" value="Genomic_DNA"/>
</dbReference>
<dbReference type="InterPro" id="IPR042099">
    <property type="entry name" value="ANL_N_sf"/>
</dbReference>
<dbReference type="PANTHER" id="PTHR43272">
    <property type="entry name" value="LONG-CHAIN-FATTY-ACID--COA LIGASE"/>
    <property type="match status" value="1"/>
</dbReference>
<feature type="domain" description="AMP-dependent synthetase/ligase" evidence="3">
    <location>
        <begin position="2"/>
        <end position="155"/>
    </location>
</feature>
<comment type="caution">
    <text evidence="4">The sequence shown here is derived from an EMBL/GenBank/DDBJ whole genome shotgun (WGS) entry which is preliminary data.</text>
</comment>
<dbReference type="PANTHER" id="PTHR43272:SF33">
    <property type="entry name" value="AMP-BINDING DOMAIN-CONTAINING PROTEIN-RELATED"/>
    <property type="match status" value="1"/>
</dbReference>
<dbReference type="RefSeq" id="WP_265966653.1">
    <property type="nucleotide sequence ID" value="NZ_JAPEVI010000003.1"/>
</dbReference>
<dbReference type="SUPFAM" id="SSF56801">
    <property type="entry name" value="Acetyl-CoA synthetase-like"/>
    <property type="match status" value="1"/>
</dbReference>
<evidence type="ECO:0000256" key="1">
    <source>
        <dbReference type="ARBA" id="ARBA00022741"/>
    </source>
</evidence>
<proteinExistence type="predicted"/>
<gene>
    <name evidence="4" type="ORF">ON753_25085</name>
</gene>
<evidence type="ECO:0000313" key="5">
    <source>
        <dbReference type="Proteomes" id="UP001300261"/>
    </source>
</evidence>
<dbReference type="Pfam" id="PF00501">
    <property type="entry name" value="AMP-binding"/>
    <property type="match status" value="1"/>
</dbReference>
<dbReference type="InterPro" id="IPR000873">
    <property type="entry name" value="AMP-dep_synth/lig_dom"/>
</dbReference>
<dbReference type="Pfam" id="PF23562">
    <property type="entry name" value="AMP-binding_C_3"/>
    <property type="match status" value="1"/>
</dbReference>